<sequence length="324" mass="34780">MDLGTEADRVAAETSFTGVVRLDEAGAAVFERAYGMAHRGLGVPNTVDTRFAIASGGKALTGLAVVSLIEDSTLGLSTTARSVLGPDLPLIDDAVTVEQLLSHRSGIGDYYDEDGDPSLPVPAQDLETTEQYVPILDGYPQKFPPGTRFNYNNGAFVVLALIAERASGVPFHDLVAQRVCAPAGLVDTAYLRSDEPDRRTALGYLAKDGLRTNVFDLPVRGSGDGGIYTTVADFHALWRSFFAGRVVSSKWVEEMTRPRSVHEGRRPLRYGLGFWLHESSDTVIVMGSDPGVSFWSEADPSGAFVHTVVGNSSDAAWPVARLFG</sequence>
<feature type="domain" description="Beta-lactamase-related" evidence="1">
    <location>
        <begin position="25"/>
        <end position="304"/>
    </location>
</feature>
<comment type="caution">
    <text evidence="2">The sequence shown here is derived from an EMBL/GenBank/DDBJ whole genome shotgun (WGS) entry which is preliminary data.</text>
</comment>
<dbReference type="SUPFAM" id="SSF56601">
    <property type="entry name" value="beta-lactamase/transpeptidase-like"/>
    <property type="match status" value="1"/>
</dbReference>
<evidence type="ECO:0000313" key="2">
    <source>
        <dbReference type="EMBL" id="MFC0543286.1"/>
    </source>
</evidence>
<dbReference type="Pfam" id="PF00144">
    <property type="entry name" value="Beta-lactamase"/>
    <property type="match status" value="1"/>
</dbReference>
<organism evidence="2 3">
    <name type="scientific">Kutzneria chonburiensis</name>
    <dbReference type="NCBI Taxonomy" id="1483604"/>
    <lineage>
        <taxon>Bacteria</taxon>
        <taxon>Bacillati</taxon>
        <taxon>Actinomycetota</taxon>
        <taxon>Actinomycetes</taxon>
        <taxon>Pseudonocardiales</taxon>
        <taxon>Pseudonocardiaceae</taxon>
        <taxon>Kutzneria</taxon>
    </lineage>
</organism>
<keyword evidence="3" id="KW-1185">Reference proteome</keyword>
<protein>
    <submittedName>
        <fullName evidence="2">Serine hydrolase domain-containing protein</fullName>
        <ecNumber evidence="2">3.-.-.-</ecNumber>
    </submittedName>
</protein>
<dbReference type="Gene3D" id="3.40.710.10">
    <property type="entry name" value="DD-peptidase/beta-lactamase superfamily"/>
    <property type="match status" value="1"/>
</dbReference>
<dbReference type="EC" id="3.-.-.-" evidence="2"/>
<dbReference type="RefSeq" id="WP_273941682.1">
    <property type="nucleotide sequence ID" value="NZ_CP097263.1"/>
</dbReference>
<dbReference type="Proteomes" id="UP001589810">
    <property type="component" value="Unassembled WGS sequence"/>
</dbReference>
<dbReference type="EMBL" id="JBHLUD010000004">
    <property type="protein sequence ID" value="MFC0543286.1"/>
    <property type="molecule type" value="Genomic_DNA"/>
</dbReference>
<name>A0ABV6MTW3_9PSEU</name>
<accession>A0ABV6MTW3</accession>
<proteinExistence type="predicted"/>
<dbReference type="PANTHER" id="PTHR43283">
    <property type="entry name" value="BETA-LACTAMASE-RELATED"/>
    <property type="match status" value="1"/>
</dbReference>
<gene>
    <name evidence="2" type="ORF">ACFFH7_17420</name>
</gene>
<dbReference type="InterPro" id="IPR001466">
    <property type="entry name" value="Beta-lactam-related"/>
</dbReference>
<reference evidence="2 3" key="1">
    <citation type="submission" date="2024-09" db="EMBL/GenBank/DDBJ databases">
        <authorList>
            <person name="Sun Q."/>
            <person name="Mori K."/>
        </authorList>
    </citation>
    <scope>NUCLEOTIDE SEQUENCE [LARGE SCALE GENOMIC DNA]</scope>
    <source>
        <strain evidence="2 3">TBRC 1432</strain>
    </source>
</reference>
<dbReference type="GO" id="GO:0016787">
    <property type="term" value="F:hydrolase activity"/>
    <property type="evidence" value="ECO:0007669"/>
    <property type="project" value="UniProtKB-KW"/>
</dbReference>
<evidence type="ECO:0000259" key="1">
    <source>
        <dbReference type="Pfam" id="PF00144"/>
    </source>
</evidence>
<dbReference type="InterPro" id="IPR050789">
    <property type="entry name" value="Diverse_Enzym_Activities"/>
</dbReference>
<dbReference type="InterPro" id="IPR012338">
    <property type="entry name" value="Beta-lactam/transpept-like"/>
</dbReference>
<keyword evidence="2" id="KW-0378">Hydrolase</keyword>
<evidence type="ECO:0000313" key="3">
    <source>
        <dbReference type="Proteomes" id="UP001589810"/>
    </source>
</evidence>